<feature type="region of interest" description="Disordered" evidence="1">
    <location>
        <begin position="1"/>
        <end position="20"/>
    </location>
</feature>
<dbReference type="AlphaFoldDB" id="A0A444UZK3"/>
<sequence>MEEDSESDASGSEDDFRELRARKHALTVKVAEQQRRRDKIQGATPDSSPPFRSLEPLPGTAVWPDVHASPAGTGLAVKEEKEKEKE</sequence>
<gene>
    <name evidence="2" type="ORF">EOD39_18889</name>
</gene>
<accession>A0A444UZK3</accession>
<feature type="compositionally biased region" description="Basic and acidic residues" evidence="1">
    <location>
        <begin position="77"/>
        <end position="86"/>
    </location>
</feature>
<feature type="compositionally biased region" description="Acidic residues" evidence="1">
    <location>
        <begin position="1"/>
        <end position="16"/>
    </location>
</feature>
<keyword evidence="3" id="KW-1185">Reference proteome</keyword>
<reference evidence="2 3" key="1">
    <citation type="submission" date="2019-01" db="EMBL/GenBank/DDBJ databases">
        <title>Draft Genome and Complete Hox-Cluster Characterization of the Sterlet Sturgeon (Acipenser ruthenus).</title>
        <authorList>
            <person name="Wei Q."/>
        </authorList>
    </citation>
    <scope>NUCLEOTIDE SEQUENCE [LARGE SCALE GENOMIC DNA]</scope>
    <source>
        <strain evidence="2">WHYD16114868_AA</strain>
        <tissue evidence="2">Blood</tissue>
    </source>
</reference>
<dbReference type="EMBL" id="SCEB01004347">
    <property type="protein sequence ID" value="RXM93616.1"/>
    <property type="molecule type" value="Genomic_DNA"/>
</dbReference>
<comment type="caution">
    <text evidence="2">The sequence shown here is derived from an EMBL/GenBank/DDBJ whole genome shotgun (WGS) entry which is preliminary data.</text>
</comment>
<name>A0A444UZK3_ACIRT</name>
<organism evidence="2 3">
    <name type="scientific">Acipenser ruthenus</name>
    <name type="common">Sterlet sturgeon</name>
    <dbReference type="NCBI Taxonomy" id="7906"/>
    <lineage>
        <taxon>Eukaryota</taxon>
        <taxon>Metazoa</taxon>
        <taxon>Chordata</taxon>
        <taxon>Craniata</taxon>
        <taxon>Vertebrata</taxon>
        <taxon>Euteleostomi</taxon>
        <taxon>Actinopterygii</taxon>
        <taxon>Chondrostei</taxon>
        <taxon>Acipenseriformes</taxon>
        <taxon>Acipenseridae</taxon>
        <taxon>Acipenser</taxon>
    </lineage>
</organism>
<protein>
    <submittedName>
        <fullName evidence="2">Telomerase-binding protein EST1A</fullName>
    </submittedName>
</protein>
<evidence type="ECO:0000256" key="1">
    <source>
        <dbReference type="SAM" id="MobiDB-lite"/>
    </source>
</evidence>
<dbReference type="Proteomes" id="UP000289886">
    <property type="component" value="Unassembled WGS sequence"/>
</dbReference>
<evidence type="ECO:0000313" key="2">
    <source>
        <dbReference type="EMBL" id="RXM93616.1"/>
    </source>
</evidence>
<feature type="region of interest" description="Disordered" evidence="1">
    <location>
        <begin position="27"/>
        <end position="86"/>
    </location>
</feature>
<proteinExistence type="predicted"/>
<evidence type="ECO:0000313" key="3">
    <source>
        <dbReference type="Proteomes" id="UP000289886"/>
    </source>
</evidence>